<dbReference type="EMBL" id="CAXAMN010019890">
    <property type="protein sequence ID" value="CAK9055141.1"/>
    <property type="molecule type" value="Genomic_DNA"/>
</dbReference>
<evidence type="ECO:0000313" key="1">
    <source>
        <dbReference type="EMBL" id="CAK9055141.1"/>
    </source>
</evidence>
<gene>
    <name evidence="1" type="ORF">CCMP2556_LOCUS27464</name>
</gene>
<protein>
    <submittedName>
        <fullName evidence="1">Uncharacterized protein</fullName>
    </submittedName>
</protein>
<organism evidence="1 2">
    <name type="scientific">Durusdinium trenchii</name>
    <dbReference type="NCBI Taxonomy" id="1381693"/>
    <lineage>
        <taxon>Eukaryota</taxon>
        <taxon>Sar</taxon>
        <taxon>Alveolata</taxon>
        <taxon>Dinophyceae</taxon>
        <taxon>Suessiales</taxon>
        <taxon>Symbiodiniaceae</taxon>
        <taxon>Durusdinium</taxon>
    </lineage>
</organism>
<sequence length="115" mass="13248">MACSGSSACWVRARTCLKQKGRWLGRLQSRALQFSTSSDLEHPHVDMSHLLVKDHPQRPSALAQILDLQVCEALDWDWETLGETFGDCLKFPNRRFYPIEVLSLEYTHFSPCLLR</sequence>
<accession>A0ABP0MUH4</accession>
<proteinExistence type="predicted"/>
<comment type="caution">
    <text evidence="1">The sequence shown here is derived from an EMBL/GenBank/DDBJ whole genome shotgun (WGS) entry which is preliminary data.</text>
</comment>
<evidence type="ECO:0000313" key="2">
    <source>
        <dbReference type="Proteomes" id="UP001642484"/>
    </source>
</evidence>
<name>A0ABP0MUH4_9DINO</name>
<dbReference type="Proteomes" id="UP001642484">
    <property type="component" value="Unassembled WGS sequence"/>
</dbReference>
<keyword evidence="2" id="KW-1185">Reference proteome</keyword>
<reference evidence="1 2" key="1">
    <citation type="submission" date="2024-02" db="EMBL/GenBank/DDBJ databases">
        <authorList>
            <person name="Chen Y."/>
            <person name="Shah S."/>
            <person name="Dougan E. K."/>
            <person name="Thang M."/>
            <person name="Chan C."/>
        </authorList>
    </citation>
    <scope>NUCLEOTIDE SEQUENCE [LARGE SCALE GENOMIC DNA]</scope>
</reference>